<dbReference type="Proteomes" id="UP000015105">
    <property type="component" value="Chromosome 4D"/>
</dbReference>
<sequence>ARAVRRVDPIKPGLTRDEPAQLPLPISTSHPLLLPTPLSRPSASERGPAAGAMNGNGGSDDDKDMGKPLLASTGSWWYATRKPHVPAFLCTLVVALGPIQFGFTGGFSSPTQDAVTRDLSLSVSEV</sequence>
<organism evidence="2 3">
    <name type="scientific">Aegilops tauschii subsp. strangulata</name>
    <name type="common">Goatgrass</name>
    <dbReference type="NCBI Taxonomy" id="200361"/>
    <lineage>
        <taxon>Eukaryota</taxon>
        <taxon>Viridiplantae</taxon>
        <taxon>Streptophyta</taxon>
        <taxon>Embryophyta</taxon>
        <taxon>Tracheophyta</taxon>
        <taxon>Spermatophyta</taxon>
        <taxon>Magnoliopsida</taxon>
        <taxon>Liliopsida</taxon>
        <taxon>Poales</taxon>
        <taxon>Poaceae</taxon>
        <taxon>BOP clade</taxon>
        <taxon>Pooideae</taxon>
        <taxon>Triticodae</taxon>
        <taxon>Triticeae</taxon>
        <taxon>Triticinae</taxon>
        <taxon>Aegilops</taxon>
    </lineage>
</organism>
<reference evidence="2" key="5">
    <citation type="journal article" date="2021" name="G3 (Bethesda)">
        <title>Aegilops tauschii genome assembly Aet v5.0 features greater sequence contiguity and improved annotation.</title>
        <authorList>
            <person name="Wang L."/>
            <person name="Zhu T."/>
            <person name="Rodriguez J.C."/>
            <person name="Deal K.R."/>
            <person name="Dubcovsky J."/>
            <person name="McGuire P.E."/>
            <person name="Lux T."/>
            <person name="Spannagl M."/>
            <person name="Mayer K.F.X."/>
            <person name="Baldrich P."/>
            <person name="Meyers B.C."/>
            <person name="Huo N."/>
            <person name="Gu Y.Q."/>
            <person name="Zhou H."/>
            <person name="Devos K.M."/>
            <person name="Bennetzen J.L."/>
            <person name="Unver T."/>
            <person name="Budak H."/>
            <person name="Gulick P.J."/>
            <person name="Galiba G."/>
            <person name="Kalapos B."/>
            <person name="Nelson D.R."/>
            <person name="Li P."/>
            <person name="You F.M."/>
            <person name="Luo M.C."/>
            <person name="Dvorak J."/>
        </authorList>
    </citation>
    <scope>NUCLEOTIDE SEQUENCE [LARGE SCALE GENOMIC DNA]</scope>
    <source>
        <strain evidence="2">cv. AL8/78</strain>
    </source>
</reference>
<evidence type="ECO:0000256" key="1">
    <source>
        <dbReference type="SAM" id="MobiDB-lite"/>
    </source>
</evidence>
<keyword evidence="3" id="KW-1185">Reference proteome</keyword>
<reference evidence="3" key="1">
    <citation type="journal article" date="2014" name="Science">
        <title>Ancient hybridizations among the ancestral genomes of bread wheat.</title>
        <authorList>
            <consortium name="International Wheat Genome Sequencing Consortium,"/>
            <person name="Marcussen T."/>
            <person name="Sandve S.R."/>
            <person name="Heier L."/>
            <person name="Spannagl M."/>
            <person name="Pfeifer M."/>
            <person name="Jakobsen K.S."/>
            <person name="Wulff B.B."/>
            <person name="Steuernagel B."/>
            <person name="Mayer K.F."/>
            <person name="Olsen O.A."/>
        </authorList>
    </citation>
    <scope>NUCLEOTIDE SEQUENCE [LARGE SCALE GENOMIC DNA]</scope>
    <source>
        <strain evidence="3">cv. AL8/78</strain>
    </source>
</reference>
<evidence type="ECO:0000313" key="3">
    <source>
        <dbReference type="Proteomes" id="UP000015105"/>
    </source>
</evidence>
<feature type="compositionally biased region" description="Low complexity" evidence="1">
    <location>
        <begin position="23"/>
        <end position="53"/>
    </location>
</feature>
<feature type="compositionally biased region" description="Basic and acidic residues" evidence="1">
    <location>
        <begin position="1"/>
        <end position="19"/>
    </location>
</feature>
<reference evidence="2" key="4">
    <citation type="submission" date="2019-03" db="UniProtKB">
        <authorList>
            <consortium name="EnsemblPlants"/>
        </authorList>
    </citation>
    <scope>IDENTIFICATION</scope>
</reference>
<reference evidence="3" key="2">
    <citation type="journal article" date="2017" name="Nat. Plants">
        <title>The Aegilops tauschii genome reveals multiple impacts of transposons.</title>
        <authorList>
            <person name="Zhao G."/>
            <person name="Zou C."/>
            <person name="Li K."/>
            <person name="Wang K."/>
            <person name="Li T."/>
            <person name="Gao L."/>
            <person name="Zhang X."/>
            <person name="Wang H."/>
            <person name="Yang Z."/>
            <person name="Liu X."/>
            <person name="Jiang W."/>
            <person name="Mao L."/>
            <person name="Kong X."/>
            <person name="Jiao Y."/>
            <person name="Jia J."/>
        </authorList>
    </citation>
    <scope>NUCLEOTIDE SEQUENCE [LARGE SCALE GENOMIC DNA]</scope>
    <source>
        <strain evidence="3">cv. AL8/78</strain>
    </source>
</reference>
<feature type="region of interest" description="Disordered" evidence="1">
    <location>
        <begin position="1"/>
        <end position="67"/>
    </location>
</feature>
<reference evidence="2" key="3">
    <citation type="journal article" date="2017" name="Nature">
        <title>Genome sequence of the progenitor of the wheat D genome Aegilops tauschii.</title>
        <authorList>
            <person name="Luo M.C."/>
            <person name="Gu Y.Q."/>
            <person name="Puiu D."/>
            <person name="Wang H."/>
            <person name="Twardziok S.O."/>
            <person name="Deal K.R."/>
            <person name="Huo N."/>
            <person name="Zhu T."/>
            <person name="Wang L."/>
            <person name="Wang Y."/>
            <person name="McGuire P.E."/>
            <person name="Liu S."/>
            <person name="Long H."/>
            <person name="Ramasamy R.K."/>
            <person name="Rodriguez J.C."/>
            <person name="Van S.L."/>
            <person name="Yuan L."/>
            <person name="Wang Z."/>
            <person name="Xia Z."/>
            <person name="Xiao L."/>
            <person name="Anderson O.D."/>
            <person name="Ouyang S."/>
            <person name="Liang Y."/>
            <person name="Zimin A.V."/>
            <person name="Pertea G."/>
            <person name="Qi P."/>
            <person name="Bennetzen J.L."/>
            <person name="Dai X."/>
            <person name="Dawson M.W."/>
            <person name="Muller H.G."/>
            <person name="Kugler K."/>
            <person name="Rivarola-Duarte L."/>
            <person name="Spannagl M."/>
            <person name="Mayer K.F.X."/>
            <person name="Lu F.H."/>
            <person name="Bevan M.W."/>
            <person name="Leroy P."/>
            <person name="Li P."/>
            <person name="You F.M."/>
            <person name="Sun Q."/>
            <person name="Liu Z."/>
            <person name="Lyons E."/>
            <person name="Wicker T."/>
            <person name="Salzberg S.L."/>
            <person name="Devos K.M."/>
            <person name="Dvorak J."/>
        </authorList>
    </citation>
    <scope>NUCLEOTIDE SEQUENCE [LARGE SCALE GENOMIC DNA]</scope>
    <source>
        <strain evidence="2">cv. AL8/78</strain>
    </source>
</reference>
<dbReference type="Gramene" id="AET4Gv20796500.70">
    <property type="protein sequence ID" value="AET4Gv20796500.70"/>
    <property type="gene ID" value="AET4Gv20796500"/>
</dbReference>
<protein>
    <submittedName>
        <fullName evidence="2">Uncharacterized protein</fullName>
    </submittedName>
</protein>
<accession>A0A453J4C3</accession>
<proteinExistence type="predicted"/>
<evidence type="ECO:0000313" key="2">
    <source>
        <dbReference type="EnsemblPlants" id="AET4Gv20796500.70"/>
    </source>
</evidence>
<dbReference type="EnsemblPlants" id="AET4Gv20796500.70">
    <property type="protein sequence ID" value="AET4Gv20796500.70"/>
    <property type="gene ID" value="AET4Gv20796500"/>
</dbReference>
<dbReference type="AlphaFoldDB" id="A0A453J4C3"/>
<name>A0A453J4C3_AEGTS</name>